<organism evidence="1 2">
    <name type="scientific">Paenibacillus agricola</name>
    <dbReference type="NCBI Taxonomy" id="2716264"/>
    <lineage>
        <taxon>Bacteria</taxon>
        <taxon>Bacillati</taxon>
        <taxon>Bacillota</taxon>
        <taxon>Bacilli</taxon>
        <taxon>Bacillales</taxon>
        <taxon>Paenibacillaceae</taxon>
        <taxon>Paenibacillus</taxon>
    </lineage>
</organism>
<sequence>MRDIKDQLQSFIQDLIRKNQDILMPDDFKECREAVSDVGEMIQKLEATEVKFRRKLTDISARHPTDKEKIIYLQGLVDGIGLAIKPWKSIMVQPGREPESLI</sequence>
<reference evidence="1" key="1">
    <citation type="submission" date="2020-03" db="EMBL/GenBank/DDBJ databases">
        <title>Draft sequencing of Paenibacilllus sp. S3N08.</title>
        <authorList>
            <person name="Kim D.-U."/>
        </authorList>
    </citation>
    <scope>NUCLEOTIDE SEQUENCE</scope>
    <source>
        <strain evidence="1">S3N08</strain>
    </source>
</reference>
<name>A0ABX0JAT1_9BACL</name>
<dbReference type="RefSeq" id="WP_166153159.1">
    <property type="nucleotide sequence ID" value="NZ_JAAOIW010000009.1"/>
</dbReference>
<accession>A0ABX0JAT1</accession>
<evidence type="ECO:0000313" key="1">
    <source>
        <dbReference type="EMBL" id="NHN32871.1"/>
    </source>
</evidence>
<protein>
    <submittedName>
        <fullName evidence="1">Uncharacterized protein</fullName>
    </submittedName>
</protein>
<dbReference type="EMBL" id="JAAOIW010000009">
    <property type="protein sequence ID" value="NHN32871.1"/>
    <property type="molecule type" value="Genomic_DNA"/>
</dbReference>
<dbReference type="Proteomes" id="UP001165962">
    <property type="component" value="Unassembled WGS sequence"/>
</dbReference>
<evidence type="ECO:0000313" key="2">
    <source>
        <dbReference type="Proteomes" id="UP001165962"/>
    </source>
</evidence>
<comment type="caution">
    <text evidence="1">The sequence shown here is derived from an EMBL/GenBank/DDBJ whole genome shotgun (WGS) entry which is preliminary data.</text>
</comment>
<keyword evidence="2" id="KW-1185">Reference proteome</keyword>
<proteinExistence type="predicted"/>
<gene>
    <name evidence="1" type="ORF">G9U52_23940</name>
</gene>